<keyword evidence="4" id="KW-1185">Reference proteome</keyword>
<dbReference type="RefSeq" id="WP_093714676.1">
    <property type="nucleotide sequence ID" value="NZ_FONG01000010.1"/>
</dbReference>
<reference evidence="3 4" key="1">
    <citation type="submission" date="2016-10" db="EMBL/GenBank/DDBJ databases">
        <authorList>
            <person name="de Groot N.N."/>
        </authorList>
    </citation>
    <scope>NUCLEOTIDE SEQUENCE [LARGE SCALE GENOMIC DNA]</scope>
    <source>
        <strain evidence="3 4">CGMCC 4.3510</strain>
    </source>
</reference>
<sequence>MSDTHGAAPAPDTGSGTGTGTGTPGYDGPVDRGAGTEKYKERGVVLRVLVYVIAGHLFAGFLWLLFYVGTRSHG</sequence>
<name>A0A1I2H578_9ACTN</name>
<evidence type="ECO:0008006" key="5">
    <source>
        <dbReference type="Google" id="ProtNLM"/>
    </source>
</evidence>
<keyword evidence="2" id="KW-1133">Transmembrane helix</keyword>
<feature type="transmembrane region" description="Helical" evidence="2">
    <location>
        <begin position="48"/>
        <end position="68"/>
    </location>
</feature>
<dbReference type="STRING" id="380248.SAMN05216251_11084"/>
<gene>
    <name evidence="3" type="ORF">SAMN05216251_11084</name>
</gene>
<feature type="region of interest" description="Disordered" evidence="1">
    <location>
        <begin position="1"/>
        <end position="35"/>
    </location>
</feature>
<organism evidence="3 4">
    <name type="scientific">Actinacidiphila alni</name>
    <dbReference type="NCBI Taxonomy" id="380248"/>
    <lineage>
        <taxon>Bacteria</taxon>
        <taxon>Bacillati</taxon>
        <taxon>Actinomycetota</taxon>
        <taxon>Actinomycetes</taxon>
        <taxon>Kitasatosporales</taxon>
        <taxon>Streptomycetaceae</taxon>
        <taxon>Actinacidiphila</taxon>
    </lineage>
</organism>
<proteinExistence type="predicted"/>
<accession>A0A1I2H578</accession>
<dbReference type="OrthoDB" id="3855521at2"/>
<dbReference type="Proteomes" id="UP000199323">
    <property type="component" value="Unassembled WGS sequence"/>
</dbReference>
<feature type="compositionally biased region" description="Low complexity" evidence="1">
    <location>
        <begin position="1"/>
        <end position="14"/>
    </location>
</feature>
<protein>
    <recommendedName>
        <fullName evidence="5">Small hydrophobic protein</fullName>
    </recommendedName>
</protein>
<keyword evidence="2" id="KW-0812">Transmembrane</keyword>
<feature type="compositionally biased region" description="Gly residues" evidence="1">
    <location>
        <begin position="15"/>
        <end position="25"/>
    </location>
</feature>
<dbReference type="EMBL" id="FONG01000010">
    <property type="protein sequence ID" value="SFF24718.1"/>
    <property type="molecule type" value="Genomic_DNA"/>
</dbReference>
<evidence type="ECO:0000313" key="4">
    <source>
        <dbReference type="Proteomes" id="UP000199323"/>
    </source>
</evidence>
<dbReference type="Pfam" id="PF19621">
    <property type="entry name" value="DUF6126"/>
    <property type="match status" value="1"/>
</dbReference>
<evidence type="ECO:0000256" key="2">
    <source>
        <dbReference type="SAM" id="Phobius"/>
    </source>
</evidence>
<dbReference type="InterPro" id="IPR046129">
    <property type="entry name" value="DUF6126"/>
</dbReference>
<dbReference type="AlphaFoldDB" id="A0A1I2H578"/>
<keyword evidence="2" id="KW-0472">Membrane</keyword>
<evidence type="ECO:0000313" key="3">
    <source>
        <dbReference type="EMBL" id="SFF24718.1"/>
    </source>
</evidence>
<evidence type="ECO:0000256" key="1">
    <source>
        <dbReference type="SAM" id="MobiDB-lite"/>
    </source>
</evidence>